<dbReference type="Proteomes" id="UP001606301">
    <property type="component" value="Unassembled WGS sequence"/>
</dbReference>
<feature type="compositionally biased region" description="Basic and acidic residues" evidence="1">
    <location>
        <begin position="88"/>
        <end position="98"/>
    </location>
</feature>
<protein>
    <recommendedName>
        <fullName evidence="4">Helix-turn-helix domain-containing protein</fullName>
    </recommendedName>
</protein>
<accession>A0ABW7FFP7</accession>
<proteinExistence type="predicted"/>
<organism evidence="2 3">
    <name type="scientific">Pelomonas margarita</name>
    <dbReference type="NCBI Taxonomy" id="3299031"/>
    <lineage>
        <taxon>Bacteria</taxon>
        <taxon>Pseudomonadati</taxon>
        <taxon>Pseudomonadota</taxon>
        <taxon>Betaproteobacteria</taxon>
        <taxon>Burkholderiales</taxon>
        <taxon>Sphaerotilaceae</taxon>
        <taxon>Roseateles</taxon>
    </lineage>
</organism>
<evidence type="ECO:0000313" key="2">
    <source>
        <dbReference type="EMBL" id="MFG6440555.1"/>
    </source>
</evidence>
<evidence type="ECO:0000313" key="3">
    <source>
        <dbReference type="Proteomes" id="UP001606301"/>
    </source>
</evidence>
<dbReference type="RefSeq" id="WP_394396688.1">
    <property type="nucleotide sequence ID" value="NZ_JBIGHW010000003.1"/>
</dbReference>
<sequence>MNVLKPHLRITLQTLLDAGTSQREIERVTGIDRKTIRAYQKRLAQERAANSSGVATDPGIQIPPPRPPASATATTERHIKRHLVKPVEANDREVERRVSNAADGT</sequence>
<comment type="caution">
    <text evidence="2">The sequence shown here is derived from an EMBL/GenBank/DDBJ whole genome shotgun (WGS) entry which is preliminary data.</text>
</comment>
<dbReference type="EMBL" id="JBIGHW010000003">
    <property type="protein sequence ID" value="MFG6440555.1"/>
    <property type="molecule type" value="Genomic_DNA"/>
</dbReference>
<gene>
    <name evidence="2" type="ORF">ACG0Z3_07660</name>
</gene>
<keyword evidence="3" id="KW-1185">Reference proteome</keyword>
<feature type="region of interest" description="Disordered" evidence="1">
    <location>
        <begin position="46"/>
        <end position="105"/>
    </location>
</feature>
<evidence type="ECO:0000256" key="1">
    <source>
        <dbReference type="SAM" id="MobiDB-lite"/>
    </source>
</evidence>
<name>A0ABW7FFP7_9BURK</name>
<reference evidence="2 3" key="1">
    <citation type="submission" date="2024-08" db="EMBL/GenBank/DDBJ databases">
        <authorList>
            <person name="Lu H."/>
        </authorList>
    </citation>
    <scope>NUCLEOTIDE SEQUENCE [LARGE SCALE GENOMIC DNA]</scope>
    <source>
        <strain evidence="2 3">LKC17W</strain>
    </source>
</reference>
<evidence type="ECO:0008006" key="4">
    <source>
        <dbReference type="Google" id="ProtNLM"/>
    </source>
</evidence>